<dbReference type="Proteomes" id="UP001569414">
    <property type="component" value="Unassembled WGS sequence"/>
</dbReference>
<comment type="caution">
    <text evidence="1">The sequence shown here is derived from an EMBL/GenBank/DDBJ whole genome shotgun (WGS) entry which is preliminary data.</text>
</comment>
<dbReference type="RefSeq" id="WP_299588260.1">
    <property type="nucleotide sequence ID" value="NZ_JBGMEL010000017.1"/>
</dbReference>
<protein>
    <submittedName>
        <fullName evidence="1">Uncharacterized protein</fullName>
    </submittedName>
</protein>
<accession>A0ABV4NRI9</accession>
<organism evidence="1 2">
    <name type="scientific">Microbulbifer echini</name>
    <dbReference type="NCBI Taxonomy" id="1529067"/>
    <lineage>
        <taxon>Bacteria</taxon>
        <taxon>Pseudomonadati</taxon>
        <taxon>Pseudomonadota</taxon>
        <taxon>Gammaproteobacteria</taxon>
        <taxon>Cellvibrionales</taxon>
        <taxon>Microbulbiferaceae</taxon>
        <taxon>Microbulbifer</taxon>
    </lineage>
</organism>
<gene>
    <name evidence="1" type="ORF">ACCI51_15770</name>
</gene>
<evidence type="ECO:0000313" key="1">
    <source>
        <dbReference type="EMBL" id="MFA0792007.1"/>
    </source>
</evidence>
<name>A0ABV4NRI9_9GAMM</name>
<sequence>MPNIVRNRTVATSSNDMLADLSAALGVTQANMRCIGVMIQAGKTLTSLSNIKKTIGGGHVSPFVVNANGLQSWDEVCDSSWQTWAQNSATGQTHNTVNDVMFYPSSANDITIYVHPATDTEVATVVNRAQQLLNATSLVYNHKPTLTSNFPTSGDCVTKSAWVMEAFSYSKPMQGAVTPWGQAVIYEAYTSPVNFMSSWVKIKNKGCKLGVMGI</sequence>
<evidence type="ECO:0000313" key="2">
    <source>
        <dbReference type="Proteomes" id="UP001569414"/>
    </source>
</evidence>
<reference evidence="1 2" key="1">
    <citation type="submission" date="2024-08" db="EMBL/GenBank/DDBJ databases">
        <authorList>
            <person name="Ishaq N."/>
        </authorList>
    </citation>
    <scope>NUCLEOTIDE SEQUENCE [LARGE SCALE GENOMIC DNA]</scope>
    <source>
        <strain evidence="1 2">JCM 30400</strain>
    </source>
</reference>
<proteinExistence type="predicted"/>
<dbReference type="EMBL" id="JBGMEL010000017">
    <property type="protein sequence ID" value="MFA0792007.1"/>
    <property type="molecule type" value="Genomic_DNA"/>
</dbReference>
<keyword evidence="2" id="KW-1185">Reference proteome</keyword>